<dbReference type="Gene3D" id="3.40.50.1360">
    <property type="match status" value="1"/>
</dbReference>
<dbReference type="GO" id="GO:0005737">
    <property type="term" value="C:cytoplasm"/>
    <property type="evidence" value="ECO:0007669"/>
    <property type="project" value="TreeGrafter"/>
</dbReference>
<dbReference type="OMA" id="ACHVQEK"/>
<dbReference type="NCBIfam" id="NF001924">
    <property type="entry name" value="PRK00702.1"/>
    <property type="match status" value="1"/>
</dbReference>
<evidence type="ECO:0000256" key="4">
    <source>
        <dbReference type="ARBA" id="ARBA00011959"/>
    </source>
</evidence>
<evidence type="ECO:0000256" key="1">
    <source>
        <dbReference type="ARBA" id="ARBA00001713"/>
    </source>
</evidence>
<dbReference type="GO" id="GO:0004751">
    <property type="term" value="F:ribose-5-phosphate isomerase activity"/>
    <property type="evidence" value="ECO:0007669"/>
    <property type="project" value="UniProtKB-EC"/>
</dbReference>
<dbReference type="SUPFAM" id="SSF100950">
    <property type="entry name" value="NagB/RpiA/CoA transferase-like"/>
    <property type="match status" value="1"/>
</dbReference>
<dbReference type="OrthoDB" id="1555531at2759"/>
<proteinExistence type="inferred from homology"/>
<dbReference type="AlphaFoldDB" id="A0A1S4FTR4"/>
<dbReference type="KEGG" id="aag:5575082"/>
<sequence length="271" mass="29194">MFQRFFGTVSLFSGSRSINPLLSSIVASRASSSAAAKMSLDLAKKIAAFKAVDEYVRDNTVVGVGSGSTVVYAVQRLAERVKTEGLKLVCIPTSFQARQLIIESGLVLGDLEQHPKIHCAIDGADEVDADMVLIKGGGGCLLQEKIVASCADQLVVIADYTKNSKKLGEQYKKGIPIEVVPMAYVPIRNKVAAKYGGSLKLRMAVAKAGPVVTDNGNFILDWHFPEEKFDWDVVNRDIMMIPGVVETGLFVKMATKAYFGLADGSVTERSA</sequence>
<dbReference type="FunFam" id="3.30.70.260:FF:000018">
    <property type="entry name" value="Ribose-5-phosphate isomerase A"/>
    <property type="match status" value="1"/>
</dbReference>
<dbReference type="Pfam" id="PF06026">
    <property type="entry name" value="Rib_5-P_isom_A"/>
    <property type="match status" value="1"/>
</dbReference>
<dbReference type="EC" id="5.3.1.6" evidence="4"/>
<reference evidence="7" key="2">
    <citation type="journal article" date="2007" name="Science">
        <title>Genome sequence of Aedes aegypti, a major arbovirus vector.</title>
        <authorList>
            <person name="Nene V."/>
            <person name="Wortman J.R."/>
            <person name="Lawson D."/>
            <person name="Haas B."/>
            <person name="Kodira C."/>
            <person name="Tu Z.J."/>
            <person name="Loftus B."/>
            <person name="Xi Z."/>
            <person name="Megy K."/>
            <person name="Grabherr M."/>
            <person name="Ren Q."/>
            <person name="Zdobnov E.M."/>
            <person name="Lobo N.F."/>
            <person name="Campbell K.S."/>
            <person name="Brown S.E."/>
            <person name="Bonaldo M.F."/>
            <person name="Zhu J."/>
            <person name="Sinkins S.P."/>
            <person name="Hogenkamp D.G."/>
            <person name="Amedeo P."/>
            <person name="Arensburger P."/>
            <person name="Atkinson P.W."/>
            <person name="Bidwell S."/>
            <person name="Biedler J."/>
            <person name="Birney E."/>
            <person name="Bruggner R.V."/>
            <person name="Costas J."/>
            <person name="Coy M.R."/>
            <person name="Crabtree J."/>
            <person name="Crawford M."/>
            <person name="Debruyn B."/>
            <person name="Decaprio D."/>
            <person name="Eiglmeier K."/>
            <person name="Eisenstadt E."/>
            <person name="El-Dorry H."/>
            <person name="Gelbart W.M."/>
            <person name="Gomes S.L."/>
            <person name="Hammond M."/>
            <person name="Hannick L.I."/>
            <person name="Hogan J.R."/>
            <person name="Holmes M.H."/>
            <person name="Jaffe D."/>
            <person name="Johnston J.S."/>
            <person name="Kennedy R.C."/>
            <person name="Koo H."/>
            <person name="Kravitz S."/>
            <person name="Kriventseva E.V."/>
            <person name="Kulp D."/>
            <person name="Labutti K."/>
            <person name="Lee E."/>
            <person name="Li S."/>
            <person name="Lovin D.D."/>
            <person name="Mao C."/>
            <person name="Mauceli E."/>
            <person name="Menck C.F."/>
            <person name="Miller J.R."/>
            <person name="Montgomery P."/>
            <person name="Mori A."/>
            <person name="Nascimento A.L."/>
            <person name="Naveira H.F."/>
            <person name="Nusbaum C."/>
            <person name="O'leary S."/>
            <person name="Orvis J."/>
            <person name="Pertea M."/>
            <person name="Quesneville H."/>
            <person name="Reidenbach K.R."/>
            <person name="Rogers Y.H."/>
            <person name="Roth C.W."/>
            <person name="Schneider J.R."/>
            <person name="Schatz M."/>
            <person name="Shumway M."/>
            <person name="Stanke M."/>
            <person name="Stinson E.O."/>
            <person name="Tubio J.M."/>
            <person name="Vanzee J.P."/>
            <person name="Verjovski-Almeida S."/>
            <person name="Werner D."/>
            <person name="White O."/>
            <person name="Wyder S."/>
            <person name="Zeng Q."/>
            <person name="Zhao Q."/>
            <person name="Zhao Y."/>
            <person name="Hill C.A."/>
            <person name="Raikhel A.S."/>
            <person name="Soares M.B."/>
            <person name="Knudson D.L."/>
            <person name="Lee N.H."/>
            <person name="Galagan J."/>
            <person name="Salzberg S.L."/>
            <person name="Paulsen I.T."/>
            <person name="Dimopoulos G."/>
            <person name="Collins F.H."/>
            <person name="Birren B."/>
            <person name="Fraser-Liggett C.M."/>
            <person name="Severson D.W."/>
        </authorList>
    </citation>
    <scope>NUCLEOTIDE SEQUENCE [LARGE SCALE GENOMIC DNA]</scope>
    <source>
        <strain evidence="7">Liverpool</strain>
    </source>
</reference>
<evidence type="ECO:0000256" key="6">
    <source>
        <dbReference type="ARBA" id="ARBA00029734"/>
    </source>
</evidence>
<comment type="catalytic activity">
    <reaction evidence="1">
        <text>aldehydo-D-ribose 5-phosphate = D-ribulose 5-phosphate</text>
        <dbReference type="Rhea" id="RHEA:14657"/>
        <dbReference type="ChEBI" id="CHEBI:58121"/>
        <dbReference type="ChEBI" id="CHEBI:58273"/>
        <dbReference type="EC" id="5.3.1.6"/>
    </reaction>
</comment>
<dbReference type="NCBIfam" id="TIGR00021">
    <property type="entry name" value="rpiA"/>
    <property type="match status" value="1"/>
</dbReference>
<dbReference type="SUPFAM" id="SSF75445">
    <property type="entry name" value="D-ribose-5-phosphate isomerase (RpiA), lid domain"/>
    <property type="match status" value="1"/>
</dbReference>
<comment type="pathway">
    <text evidence="2">Carbohydrate degradation; pentose phosphate pathway; D-ribose 5-phosphate from D-ribulose 5-phosphate (non-oxidative stage): step 1/1.</text>
</comment>
<evidence type="ECO:0000256" key="2">
    <source>
        <dbReference type="ARBA" id="ARBA00004988"/>
    </source>
</evidence>
<evidence type="ECO:0000256" key="3">
    <source>
        <dbReference type="ARBA" id="ARBA00008088"/>
    </source>
</evidence>
<dbReference type="Proteomes" id="UP000682892">
    <property type="component" value="Unassembled WGS sequence"/>
</dbReference>
<reference evidence="7" key="3">
    <citation type="submission" date="2012-09" db="EMBL/GenBank/DDBJ databases">
        <authorList>
            <consortium name="VectorBase"/>
        </authorList>
    </citation>
    <scope>NUCLEOTIDE SEQUENCE</scope>
    <source>
        <strain evidence="7">Liverpool</strain>
    </source>
</reference>
<dbReference type="InterPro" id="IPR004788">
    <property type="entry name" value="Ribose5P_isomerase_type_A"/>
</dbReference>
<keyword evidence="5" id="KW-0413">Isomerase</keyword>
<dbReference type="HOGENOM" id="CLU_056590_0_2_1"/>
<evidence type="ECO:0000313" key="7">
    <source>
        <dbReference type="EMBL" id="EAT36268.1"/>
    </source>
</evidence>
<dbReference type="CTD" id="246599"/>
<name>A0A1S4FTR4_AEDAE</name>
<protein>
    <recommendedName>
        <fullName evidence="4">ribose-5-phosphate isomerase</fullName>
        <ecNumber evidence="4">5.3.1.6</ecNumber>
    </recommendedName>
    <alternativeName>
        <fullName evidence="6">Phosphoriboisomerase</fullName>
    </alternativeName>
</protein>
<comment type="similarity">
    <text evidence="3">Belongs to the ribose 5-phosphate isomerase family.</text>
</comment>
<dbReference type="FunFam" id="3.40.50.1360:FF:000001">
    <property type="entry name" value="Ribose-5-phosphate isomerase A"/>
    <property type="match status" value="1"/>
</dbReference>
<accession>A0A1S4FTR4</accession>
<dbReference type="Gene3D" id="3.30.70.260">
    <property type="match status" value="1"/>
</dbReference>
<dbReference type="PANTHER" id="PTHR11934:SF0">
    <property type="entry name" value="RIBOSE-5-PHOSPHATE ISOMERASE"/>
    <property type="match status" value="1"/>
</dbReference>
<dbReference type="PANTHER" id="PTHR11934">
    <property type="entry name" value="RIBOSE-5-PHOSPHATE ISOMERASE"/>
    <property type="match status" value="1"/>
</dbReference>
<dbReference type="InterPro" id="IPR037171">
    <property type="entry name" value="NagB/RpiA_transferase-like"/>
</dbReference>
<dbReference type="UniPathway" id="UPA00115">
    <property type="reaction ID" value="UER00412"/>
</dbReference>
<gene>
    <name evidence="7" type="ORF">AaeL_AAEL011627</name>
</gene>
<dbReference type="EMBL" id="CH477781">
    <property type="protein sequence ID" value="EAT36268.1"/>
    <property type="molecule type" value="Genomic_DNA"/>
</dbReference>
<evidence type="ECO:0000256" key="5">
    <source>
        <dbReference type="ARBA" id="ARBA00023235"/>
    </source>
</evidence>
<dbReference type="GO" id="GO:0006014">
    <property type="term" value="P:D-ribose metabolic process"/>
    <property type="evidence" value="ECO:0007669"/>
    <property type="project" value="TreeGrafter"/>
</dbReference>
<dbReference type="CDD" id="cd01398">
    <property type="entry name" value="RPI_A"/>
    <property type="match status" value="1"/>
</dbReference>
<organism evidence="7 8">
    <name type="scientific">Aedes aegypti</name>
    <name type="common">Yellowfever mosquito</name>
    <name type="synonym">Culex aegypti</name>
    <dbReference type="NCBI Taxonomy" id="7159"/>
    <lineage>
        <taxon>Eukaryota</taxon>
        <taxon>Metazoa</taxon>
        <taxon>Ecdysozoa</taxon>
        <taxon>Arthropoda</taxon>
        <taxon>Hexapoda</taxon>
        <taxon>Insecta</taxon>
        <taxon>Pterygota</taxon>
        <taxon>Neoptera</taxon>
        <taxon>Endopterygota</taxon>
        <taxon>Diptera</taxon>
        <taxon>Nematocera</taxon>
        <taxon>Culicoidea</taxon>
        <taxon>Culicidae</taxon>
        <taxon>Culicinae</taxon>
        <taxon>Aedini</taxon>
        <taxon>Aedes</taxon>
        <taxon>Stegomyia</taxon>
    </lineage>
</organism>
<dbReference type="GO" id="GO:0009052">
    <property type="term" value="P:pentose-phosphate shunt, non-oxidative branch"/>
    <property type="evidence" value="ECO:0007669"/>
    <property type="project" value="InterPro"/>
</dbReference>
<evidence type="ECO:0000313" key="8">
    <source>
        <dbReference type="Proteomes" id="UP000682892"/>
    </source>
</evidence>
<reference evidence="7" key="1">
    <citation type="submission" date="2005-10" db="EMBL/GenBank/DDBJ databases">
        <authorList>
            <person name="Loftus B.J."/>
            <person name="Nene V.M."/>
            <person name="Hannick L.I."/>
            <person name="Bidwell S."/>
            <person name="Haas B."/>
            <person name="Amedeo P."/>
            <person name="Orvis J."/>
            <person name="Wortman J.R."/>
            <person name="White O.R."/>
            <person name="Salzberg S."/>
            <person name="Shumway M."/>
            <person name="Koo H."/>
            <person name="Zhao Y."/>
            <person name="Holmes M."/>
            <person name="Miller J."/>
            <person name="Schatz M."/>
            <person name="Pop M."/>
            <person name="Pai G."/>
            <person name="Utterback T."/>
            <person name="Rogers Y.-H."/>
            <person name="Kravitz S."/>
            <person name="Fraser C.M."/>
        </authorList>
    </citation>
    <scope>NUCLEOTIDE SEQUENCE</scope>
    <source>
        <strain evidence="7">Liverpool</strain>
    </source>
</reference>